<proteinExistence type="predicted"/>
<name>G6FMV5_9CYAN</name>
<sequence>MYSVAVAGKTRAELVSLPLSRRNLVRVFLDGSDFSPHIPQGKVAPFRVE</sequence>
<comment type="caution">
    <text evidence="1">The sequence shown here is derived from an EMBL/GenBank/DDBJ whole genome shotgun (WGS) entry which is preliminary data.</text>
</comment>
<evidence type="ECO:0000313" key="1">
    <source>
        <dbReference type="EMBL" id="EHC19385.1"/>
    </source>
</evidence>
<reference evidence="1 2" key="1">
    <citation type="submission" date="2011-09" db="EMBL/GenBank/DDBJ databases">
        <title>The draft genome of Fischerella sp. JSC-11.</title>
        <authorList>
            <consortium name="US DOE Joint Genome Institute (JGI-PGF)"/>
            <person name="Lucas S."/>
            <person name="Han J."/>
            <person name="Lapidus A."/>
            <person name="Cheng J.-F."/>
            <person name="Goodwin L."/>
            <person name="Pitluck S."/>
            <person name="Peters L."/>
            <person name="Land M.L."/>
            <person name="Hauser L."/>
            <person name="Sarkisova S."/>
            <person name="Bryant D.A."/>
            <person name="Brown I."/>
            <person name="Woyke T.J."/>
        </authorList>
    </citation>
    <scope>NUCLEOTIDE SEQUENCE [LARGE SCALE GENOMIC DNA]</scope>
    <source>
        <strain evidence="1 2">JSC-11</strain>
    </source>
</reference>
<dbReference type="EMBL" id="AGIZ01000001">
    <property type="protein sequence ID" value="EHC19385.1"/>
    <property type="molecule type" value="Genomic_DNA"/>
</dbReference>
<accession>G6FMV5</accession>
<dbReference type="Proteomes" id="UP000004344">
    <property type="component" value="Unassembled WGS sequence"/>
</dbReference>
<dbReference type="PATRIC" id="fig|741277.3.peg.231"/>
<dbReference type="GeneID" id="43302078"/>
<dbReference type="AlphaFoldDB" id="G6FMV5"/>
<gene>
    <name evidence="1" type="ORF">FJSC11DRAFT_0202</name>
</gene>
<protein>
    <submittedName>
        <fullName evidence="1">Uncharacterized protein</fullName>
    </submittedName>
</protein>
<organism evidence="1 2">
    <name type="scientific">Fischerella thermalis JSC-11</name>
    <dbReference type="NCBI Taxonomy" id="741277"/>
    <lineage>
        <taxon>Bacteria</taxon>
        <taxon>Bacillati</taxon>
        <taxon>Cyanobacteriota</taxon>
        <taxon>Cyanophyceae</taxon>
        <taxon>Nostocales</taxon>
        <taxon>Hapalosiphonaceae</taxon>
        <taxon>Fischerella</taxon>
    </lineage>
</organism>
<evidence type="ECO:0000313" key="2">
    <source>
        <dbReference type="Proteomes" id="UP000004344"/>
    </source>
</evidence>
<keyword evidence="2" id="KW-1185">Reference proteome</keyword>
<dbReference type="RefSeq" id="WP_009453861.1">
    <property type="nucleotide sequence ID" value="NZ_AGIZ01000001.1"/>
</dbReference>